<evidence type="ECO:0000313" key="3">
    <source>
        <dbReference type="Proteomes" id="UP000193224"/>
    </source>
</evidence>
<dbReference type="PROSITE" id="PS51273">
    <property type="entry name" value="GATASE_TYPE_1"/>
    <property type="match status" value="1"/>
</dbReference>
<dbReference type="RefSeq" id="WP_085800280.1">
    <property type="nucleotide sequence ID" value="NZ_FWXB01000007.1"/>
</dbReference>
<dbReference type="InterPro" id="IPR029062">
    <property type="entry name" value="Class_I_gatase-like"/>
</dbReference>
<dbReference type="GO" id="GO:0005829">
    <property type="term" value="C:cytosol"/>
    <property type="evidence" value="ECO:0007669"/>
    <property type="project" value="TreeGrafter"/>
</dbReference>
<keyword evidence="3" id="KW-1185">Reference proteome</keyword>
<dbReference type="EMBL" id="FWXB01000007">
    <property type="protein sequence ID" value="SMC12318.1"/>
    <property type="molecule type" value="Genomic_DNA"/>
</dbReference>
<dbReference type="GO" id="GO:0003922">
    <property type="term" value="F:GMP synthase (glutamine-hydrolyzing) activity"/>
    <property type="evidence" value="ECO:0007669"/>
    <property type="project" value="UniProtKB-EC"/>
</dbReference>
<name>A0A1X7BRT8_9RHOB</name>
<evidence type="ECO:0000313" key="2">
    <source>
        <dbReference type="EMBL" id="SMC12318.1"/>
    </source>
</evidence>
<dbReference type="SUPFAM" id="SSF52317">
    <property type="entry name" value="Class I glutamine amidotransferase-like"/>
    <property type="match status" value="1"/>
</dbReference>
<dbReference type="EC" id="6.3.5.2" evidence="2"/>
<feature type="domain" description="Glutamine amidotransferase" evidence="1">
    <location>
        <begin position="41"/>
        <end position="180"/>
    </location>
</feature>
<dbReference type="Proteomes" id="UP000193224">
    <property type="component" value="Unassembled WGS sequence"/>
</dbReference>
<dbReference type="OrthoDB" id="9794816at2"/>
<dbReference type="PANTHER" id="PTHR42695">
    <property type="entry name" value="GLUTAMINE AMIDOTRANSFERASE YLR126C-RELATED"/>
    <property type="match status" value="1"/>
</dbReference>
<keyword evidence="2" id="KW-0436">Ligase</keyword>
<dbReference type="Pfam" id="PF00117">
    <property type="entry name" value="GATase"/>
    <property type="match status" value="1"/>
</dbReference>
<accession>A0A1X7BRT8</accession>
<sequence length="240" mass="26312">MHILVLQHESVEHPGIFRSFLKEDGHTWDAVELDQGEALPELGGYDALWVMGGPMDVWQEDAHPWLKDEKAFIRKAVEEKGLPFLGLCLGHQLLAEALGGSVGPSDTPEIGVMEVQLTEAGATGVLFDGLPEKFETLQWHSAEVKQMPAGAQCLATSPACPVQAMKWGTRAVSMQFHIELEADTVRNWADIPVYAGALEKAMGKGAVESFDAACAKRMDTFNDMAERLYMNWLQMTAKAG</sequence>
<evidence type="ECO:0000259" key="1">
    <source>
        <dbReference type="Pfam" id="PF00117"/>
    </source>
</evidence>
<dbReference type="InterPro" id="IPR044992">
    <property type="entry name" value="ChyE-like"/>
</dbReference>
<gene>
    <name evidence="2" type="primary">guaA_2</name>
    <name evidence="2" type="ORF">ROA7745_02142</name>
</gene>
<dbReference type="CDD" id="cd01741">
    <property type="entry name" value="GATase1_1"/>
    <property type="match status" value="1"/>
</dbReference>
<protein>
    <submittedName>
        <fullName evidence="2">GMP synthase [glutamine-hydrolyzing]</fullName>
        <ecNumber evidence="2">6.3.5.2</ecNumber>
    </submittedName>
</protein>
<dbReference type="Gene3D" id="3.40.50.880">
    <property type="match status" value="1"/>
</dbReference>
<reference evidence="2 3" key="1">
    <citation type="submission" date="2017-03" db="EMBL/GenBank/DDBJ databases">
        <authorList>
            <person name="Afonso C.L."/>
            <person name="Miller P.J."/>
            <person name="Scott M.A."/>
            <person name="Spackman E."/>
            <person name="Goraichik I."/>
            <person name="Dimitrov K.M."/>
            <person name="Suarez D.L."/>
            <person name="Swayne D.E."/>
        </authorList>
    </citation>
    <scope>NUCLEOTIDE SEQUENCE [LARGE SCALE GENOMIC DNA]</scope>
    <source>
        <strain evidence="2 3">CECT 7745</strain>
    </source>
</reference>
<organism evidence="2 3">
    <name type="scientific">Roseovarius aestuarii</name>
    <dbReference type="NCBI Taxonomy" id="475083"/>
    <lineage>
        <taxon>Bacteria</taxon>
        <taxon>Pseudomonadati</taxon>
        <taxon>Pseudomonadota</taxon>
        <taxon>Alphaproteobacteria</taxon>
        <taxon>Rhodobacterales</taxon>
        <taxon>Roseobacteraceae</taxon>
        <taxon>Roseovarius</taxon>
    </lineage>
</organism>
<dbReference type="AlphaFoldDB" id="A0A1X7BRT8"/>
<dbReference type="InterPro" id="IPR017926">
    <property type="entry name" value="GATASE"/>
</dbReference>
<dbReference type="PANTHER" id="PTHR42695:SF5">
    <property type="entry name" value="GLUTAMINE AMIDOTRANSFERASE YLR126C-RELATED"/>
    <property type="match status" value="1"/>
</dbReference>
<proteinExistence type="predicted"/>